<sequence>MPAAERALPGDVADALARRAVHVVVGRLPLSGGGDDDAGPEVLPVGVGPHREAAHTLLAGGRINLGPDGRQLPVEEDGRARGVQARADDLVPRPAVVRG</sequence>
<evidence type="ECO:0000313" key="2">
    <source>
        <dbReference type="Proteomes" id="UP001519064"/>
    </source>
</evidence>
<reference evidence="1 2" key="1">
    <citation type="submission" date="2020-11" db="EMBL/GenBank/DDBJ databases">
        <title>Streptomyces spirodelae sp. nov., isolated from duckweed.</title>
        <authorList>
            <person name="Saimee Y."/>
            <person name="Duangmal K."/>
        </authorList>
    </citation>
    <scope>NUCLEOTIDE SEQUENCE [LARGE SCALE GENOMIC DNA]</scope>
    <source>
        <strain evidence="1 2">S16-07</strain>
    </source>
</reference>
<organism evidence="1 2">
    <name type="scientific">Streptomyces oryzae</name>
    <dbReference type="NCBI Taxonomy" id="1434886"/>
    <lineage>
        <taxon>Bacteria</taxon>
        <taxon>Bacillati</taxon>
        <taxon>Actinomycetota</taxon>
        <taxon>Actinomycetes</taxon>
        <taxon>Kitasatosporales</taxon>
        <taxon>Streptomycetaceae</taxon>
        <taxon>Streptomyces</taxon>
    </lineage>
</organism>
<protein>
    <submittedName>
        <fullName evidence="1">Uncharacterized protein</fullName>
    </submittedName>
</protein>
<accession>A0ABS3XJR5</accession>
<dbReference type="EMBL" id="JADKMA010000203">
    <property type="protein sequence ID" value="MBO8195619.1"/>
    <property type="molecule type" value="Genomic_DNA"/>
</dbReference>
<proteinExistence type="predicted"/>
<name>A0ABS3XJR5_9ACTN</name>
<evidence type="ECO:0000313" key="1">
    <source>
        <dbReference type="EMBL" id="MBO8195619.1"/>
    </source>
</evidence>
<gene>
    <name evidence="1" type="ORF">ITI46_28795</name>
</gene>
<keyword evidence="2" id="KW-1185">Reference proteome</keyword>
<dbReference type="Proteomes" id="UP001519064">
    <property type="component" value="Unassembled WGS sequence"/>
</dbReference>
<comment type="caution">
    <text evidence="1">The sequence shown here is derived from an EMBL/GenBank/DDBJ whole genome shotgun (WGS) entry which is preliminary data.</text>
</comment>
<dbReference type="RefSeq" id="WP_209242846.1">
    <property type="nucleotide sequence ID" value="NZ_JADKMA010000203.1"/>
</dbReference>